<evidence type="ECO:0000259" key="7">
    <source>
        <dbReference type="SMART" id="SM00632"/>
    </source>
</evidence>
<protein>
    <recommendedName>
        <fullName evidence="4">alpha-amylase</fullName>
        <ecNumber evidence="4">3.2.1.1</ecNumber>
    </recommendedName>
</protein>
<organism evidence="8 9">
    <name type="scientific">Symbiodinium pilosum</name>
    <name type="common">Dinoflagellate</name>
    <dbReference type="NCBI Taxonomy" id="2952"/>
    <lineage>
        <taxon>Eukaryota</taxon>
        <taxon>Sar</taxon>
        <taxon>Alveolata</taxon>
        <taxon>Dinophyceae</taxon>
        <taxon>Suessiales</taxon>
        <taxon>Symbiodiniaceae</taxon>
        <taxon>Symbiodinium</taxon>
    </lineage>
</organism>
<comment type="catalytic activity">
    <reaction evidence="1">
        <text>Endohydrolysis of (1-&gt;4)-alpha-D-glucosidic linkages in polysaccharides containing three or more (1-&gt;4)-alpha-linked D-glucose units.</text>
        <dbReference type="EC" id="3.2.1.1"/>
    </reaction>
</comment>
<evidence type="ECO:0000256" key="1">
    <source>
        <dbReference type="ARBA" id="ARBA00000548"/>
    </source>
</evidence>
<dbReference type="Pfam" id="PF02806">
    <property type="entry name" value="Alpha-amylase_C"/>
    <property type="match status" value="1"/>
</dbReference>
<keyword evidence="5" id="KW-0119">Carbohydrate metabolism</keyword>
<dbReference type="InterPro" id="IPR017853">
    <property type="entry name" value="GH"/>
</dbReference>
<gene>
    <name evidence="8" type="primary">amy</name>
    <name evidence="8" type="ORF">SPIL2461_LOCUS10410</name>
</gene>
<dbReference type="PRINTS" id="PR00110">
    <property type="entry name" value="ALPHAAMYLASE"/>
</dbReference>
<evidence type="ECO:0000256" key="5">
    <source>
        <dbReference type="ARBA" id="ARBA00023277"/>
    </source>
</evidence>
<dbReference type="SUPFAM" id="SSF51011">
    <property type="entry name" value="Glycosyl hydrolase domain"/>
    <property type="match status" value="1"/>
</dbReference>
<dbReference type="InterPro" id="IPR006048">
    <property type="entry name" value="A-amylase/branching_C"/>
</dbReference>
<dbReference type="Gene3D" id="3.20.20.80">
    <property type="entry name" value="Glycosidases"/>
    <property type="match status" value="1"/>
</dbReference>
<reference evidence="8" key="1">
    <citation type="submission" date="2021-02" db="EMBL/GenBank/DDBJ databases">
        <authorList>
            <person name="Dougan E. K."/>
            <person name="Rhodes N."/>
            <person name="Thang M."/>
            <person name="Chan C."/>
        </authorList>
    </citation>
    <scope>NUCLEOTIDE SEQUENCE</scope>
</reference>
<dbReference type="PANTHER" id="PTHR43447">
    <property type="entry name" value="ALPHA-AMYLASE"/>
    <property type="match status" value="1"/>
</dbReference>
<dbReference type="AlphaFoldDB" id="A0A812R8D1"/>
<keyword evidence="9" id="KW-1185">Reference proteome</keyword>
<dbReference type="Proteomes" id="UP000649617">
    <property type="component" value="Unassembled WGS sequence"/>
</dbReference>
<evidence type="ECO:0000256" key="2">
    <source>
        <dbReference type="ARBA" id="ARBA00001913"/>
    </source>
</evidence>
<dbReference type="SUPFAM" id="SSF51445">
    <property type="entry name" value="(Trans)glycosidases"/>
    <property type="match status" value="1"/>
</dbReference>
<evidence type="ECO:0000256" key="6">
    <source>
        <dbReference type="RuleBase" id="RU003615"/>
    </source>
</evidence>
<name>A0A812R8D1_SYMPI</name>
<comment type="similarity">
    <text evidence="3 6">Belongs to the glycosyl hydrolase 13 family.</text>
</comment>
<dbReference type="EC" id="3.2.1.1" evidence="4"/>
<dbReference type="InterPro" id="IPR006046">
    <property type="entry name" value="Alpha_amylase"/>
</dbReference>
<comment type="caution">
    <text evidence="8">The sequence shown here is derived from an EMBL/GenBank/DDBJ whole genome shotgun (WGS) entry which is preliminary data.</text>
</comment>
<evidence type="ECO:0000256" key="3">
    <source>
        <dbReference type="ARBA" id="ARBA00008061"/>
    </source>
</evidence>
<dbReference type="Gene3D" id="2.60.40.1180">
    <property type="entry name" value="Golgi alpha-mannosidase II"/>
    <property type="match status" value="1"/>
</dbReference>
<sequence length="280" mass="30038">MEALVAVKCCVAKGELKKLLEQTQGGVPWVFQEVIEGGGEAVTPQMYTDIGQVTEFNYARQLAPNFLDEGKLRYLDSFGEKWGFISGNSASVFVDNHDTQRGEAALTYKSGSLYTLANIFMLAHPFGYPKVMSSYYFDEHDQGPPGQPVHSDGGLACGDGHPWVCEHRRPEIANMVAWRQSAGTSGLEAFVASDDGNGIVFCRGGAACVALNRGSGSWKLTAKFTLPAGKYRDVIRAADISACPVVEVRSNGSADIEVPSMSAVALHLGATESSSFIITV</sequence>
<dbReference type="SMART" id="SM00632">
    <property type="entry name" value="Aamy_C"/>
    <property type="match status" value="1"/>
</dbReference>
<dbReference type="EMBL" id="CAJNIZ010019302">
    <property type="protein sequence ID" value="CAE7424067.1"/>
    <property type="molecule type" value="Genomic_DNA"/>
</dbReference>
<accession>A0A812R8D1</accession>
<dbReference type="OrthoDB" id="550577at2759"/>
<evidence type="ECO:0000313" key="8">
    <source>
        <dbReference type="EMBL" id="CAE7424067.1"/>
    </source>
</evidence>
<evidence type="ECO:0000313" key="9">
    <source>
        <dbReference type="Proteomes" id="UP000649617"/>
    </source>
</evidence>
<feature type="domain" description="Alpha-amylase C-terminal" evidence="7">
    <location>
        <begin position="194"/>
        <end position="271"/>
    </location>
</feature>
<evidence type="ECO:0000256" key="4">
    <source>
        <dbReference type="ARBA" id="ARBA00012595"/>
    </source>
</evidence>
<dbReference type="GO" id="GO:0043169">
    <property type="term" value="F:cation binding"/>
    <property type="evidence" value="ECO:0007669"/>
    <property type="project" value="InterPro"/>
</dbReference>
<dbReference type="InterPro" id="IPR013780">
    <property type="entry name" value="Glyco_hydro_b"/>
</dbReference>
<dbReference type="GO" id="GO:0005975">
    <property type="term" value="P:carbohydrate metabolic process"/>
    <property type="evidence" value="ECO:0007669"/>
    <property type="project" value="InterPro"/>
</dbReference>
<dbReference type="InterPro" id="IPR031319">
    <property type="entry name" value="A-amylase_C"/>
</dbReference>
<proteinExistence type="inferred from homology"/>
<dbReference type="GO" id="GO:0004556">
    <property type="term" value="F:alpha-amylase activity"/>
    <property type="evidence" value="ECO:0007669"/>
    <property type="project" value="UniProtKB-EC"/>
</dbReference>
<comment type="cofactor">
    <cofactor evidence="2">
        <name>Ca(2+)</name>
        <dbReference type="ChEBI" id="CHEBI:29108"/>
    </cofactor>
</comment>